<evidence type="ECO:0000313" key="2">
    <source>
        <dbReference type="Proteomes" id="UP000190648"/>
    </source>
</evidence>
<sequence length="165" mass="18118">MQAYQSRFTLQVDNVGFEIRIHKDTDQELPQPVTAMPRSVPSRVPKPHICPASVCTSIALAEEIPEQASSAAQAAWGCTASPRATLPNVPLRVKANFTDPDVYRHDQGCKQKQMPVLSPLPHGQAWLPPSCTAPLPVTQRRRLRNNLSPTPTSGILRKKPSPLIC</sequence>
<reference evidence="1 2" key="1">
    <citation type="submission" date="2016-02" db="EMBL/GenBank/DDBJ databases">
        <title>Band-tailed pigeon sequencing and assembly.</title>
        <authorList>
            <person name="Soares A.E."/>
            <person name="Novak B.J."/>
            <person name="Rice E.S."/>
            <person name="O'Connell B."/>
            <person name="Chang D."/>
            <person name="Weber S."/>
            <person name="Shapiro B."/>
        </authorList>
    </citation>
    <scope>NUCLEOTIDE SEQUENCE [LARGE SCALE GENOMIC DNA]</scope>
    <source>
        <strain evidence="1">BTP2013</strain>
        <tissue evidence="1">Blood</tissue>
    </source>
</reference>
<accession>A0A1V4JZX0</accession>
<gene>
    <name evidence="1" type="ORF">AV530_000069</name>
</gene>
<evidence type="ECO:0000313" key="1">
    <source>
        <dbReference type="EMBL" id="OPJ77760.1"/>
    </source>
</evidence>
<dbReference type="Proteomes" id="UP000190648">
    <property type="component" value="Unassembled WGS sequence"/>
</dbReference>
<comment type="caution">
    <text evidence="1">The sequence shown here is derived from an EMBL/GenBank/DDBJ whole genome shotgun (WGS) entry which is preliminary data.</text>
</comment>
<organism evidence="1 2">
    <name type="scientific">Patagioenas fasciata monilis</name>
    <dbReference type="NCBI Taxonomy" id="372326"/>
    <lineage>
        <taxon>Eukaryota</taxon>
        <taxon>Metazoa</taxon>
        <taxon>Chordata</taxon>
        <taxon>Craniata</taxon>
        <taxon>Vertebrata</taxon>
        <taxon>Euteleostomi</taxon>
        <taxon>Archelosauria</taxon>
        <taxon>Archosauria</taxon>
        <taxon>Dinosauria</taxon>
        <taxon>Saurischia</taxon>
        <taxon>Theropoda</taxon>
        <taxon>Coelurosauria</taxon>
        <taxon>Aves</taxon>
        <taxon>Neognathae</taxon>
        <taxon>Neoaves</taxon>
        <taxon>Columbimorphae</taxon>
        <taxon>Columbiformes</taxon>
        <taxon>Columbidae</taxon>
        <taxon>Patagioenas</taxon>
    </lineage>
</organism>
<dbReference type="EMBL" id="LSYS01005240">
    <property type="protein sequence ID" value="OPJ77760.1"/>
    <property type="molecule type" value="Genomic_DNA"/>
</dbReference>
<name>A0A1V4JZX0_PATFA</name>
<dbReference type="AlphaFoldDB" id="A0A1V4JZX0"/>
<protein>
    <submittedName>
        <fullName evidence="1">Uncharacterized protein</fullName>
    </submittedName>
</protein>
<keyword evidence="2" id="KW-1185">Reference proteome</keyword>
<proteinExistence type="predicted"/>